<name>A0A7E4UN90_PANRE</name>
<evidence type="ECO:0000313" key="1">
    <source>
        <dbReference type="Proteomes" id="UP000492821"/>
    </source>
</evidence>
<accession>A0A7E4UN90</accession>
<sequence>MEINDLNCQLSELLFKIICNNLVCTLRAFSFSKPLGPTILMAFVSKTTNNDPSELLMMTGLQLMTISGCRFVFKTAIPPLVVVGFRKSFHTGSLRNHRHPRVTMCSTTHRDIFGGIQLVKFVTCATARLGTYAMWNFELVEDISVRTCIMPFPLTALPYGFRQRLRELANPNEVYKLQHCAPNFVGLQPIQKIEKLEDCTILLETQSARIQNSLNYNTSLPLEITETSLFDPDYITFVGYKTNPVSASLIATLPIFNHFRLSPSNVTFSGCLVDENLLSLAALLQGLLTELDFNDCKFESSNATQMLCNAFKHVNLKKLYFTLMMCPFNNDWLDAFTEAKYINMDFIRFGTADQSVLDVDARSFAKFIMAQSDSFYLAIQLSSPVDCRRAEKQIKTLFGEHFKEPFTLNKQRVMVHYYDSNDELHVHQYTPVS</sequence>
<dbReference type="AlphaFoldDB" id="A0A7E4UN90"/>
<reference evidence="2" key="2">
    <citation type="submission" date="2020-10" db="UniProtKB">
        <authorList>
            <consortium name="WormBaseParasite"/>
        </authorList>
    </citation>
    <scope>IDENTIFICATION</scope>
</reference>
<proteinExistence type="predicted"/>
<dbReference type="Proteomes" id="UP000492821">
    <property type="component" value="Unassembled WGS sequence"/>
</dbReference>
<evidence type="ECO:0000313" key="2">
    <source>
        <dbReference type="WBParaSite" id="Pan_g10812.t1"/>
    </source>
</evidence>
<reference evidence="1" key="1">
    <citation type="journal article" date="2013" name="Genetics">
        <title>The draft genome and transcriptome of Panagrellus redivivus are shaped by the harsh demands of a free-living lifestyle.</title>
        <authorList>
            <person name="Srinivasan J."/>
            <person name="Dillman A.R."/>
            <person name="Macchietto M.G."/>
            <person name="Heikkinen L."/>
            <person name="Lakso M."/>
            <person name="Fracchia K.M."/>
            <person name="Antoshechkin I."/>
            <person name="Mortazavi A."/>
            <person name="Wong G."/>
            <person name="Sternberg P.W."/>
        </authorList>
    </citation>
    <scope>NUCLEOTIDE SEQUENCE [LARGE SCALE GENOMIC DNA]</scope>
    <source>
        <strain evidence="1">MT8872</strain>
    </source>
</reference>
<dbReference type="WBParaSite" id="Pan_g10812.t1">
    <property type="protein sequence ID" value="Pan_g10812.t1"/>
    <property type="gene ID" value="Pan_g10812"/>
</dbReference>
<protein>
    <submittedName>
        <fullName evidence="2">F-box domain-containing protein</fullName>
    </submittedName>
</protein>
<keyword evidence="1" id="KW-1185">Reference proteome</keyword>
<organism evidence="1 2">
    <name type="scientific">Panagrellus redivivus</name>
    <name type="common">Microworm</name>
    <dbReference type="NCBI Taxonomy" id="6233"/>
    <lineage>
        <taxon>Eukaryota</taxon>
        <taxon>Metazoa</taxon>
        <taxon>Ecdysozoa</taxon>
        <taxon>Nematoda</taxon>
        <taxon>Chromadorea</taxon>
        <taxon>Rhabditida</taxon>
        <taxon>Tylenchina</taxon>
        <taxon>Panagrolaimomorpha</taxon>
        <taxon>Panagrolaimoidea</taxon>
        <taxon>Panagrolaimidae</taxon>
        <taxon>Panagrellus</taxon>
    </lineage>
</organism>